<protein>
    <recommendedName>
        <fullName evidence="2">Protein kinase domain-containing protein</fullName>
    </recommendedName>
</protein>
<proteinExistence type="predicted"/>
<evidence type="ECO:0000256" key="1">
    <source>
        <dbReference type="SAM" id="MobiDB-lite"/>
    </source>
</evidence>
<accession>A0A1E5VWX9</accession>
<dbReference type="PANTHER" id="PTHR45707">
    <property type="entry name" value="C2 CALCIUM/LIPID-BINDING PLANT PHOSPHORIBOSYLTRANSFERASE FAMILY PROTEIN"/>
    <property type="match status" value="1"/>
</dbReference>
<comment type="caution">
    <text evidence="3">The sequence shown here is derived from an EMBL/GenBank/DDBJ whole genome shotgun (WGS) entry which is preliminary data.</text>
</comment>
<dbReference type="OrthoDB" id="666115at2759"/>
<dbReference type="AlphaFoldDB" id="A0A1E5VWX9"/>
<gene>
    <name evidence="3" type="ORF">BAE44_0009352</name>
</gene>
<organism evidence="3 4">
    <name type="scientific">Dichanthelium oligosanthes</name>
    <dbReference type="NCBI Taxonomy" id="888268"/>
    <lineage>
        <taxon>Eukaryota</taxon>
        <taxon>Viridiplantae</taxon>
        <taxon>Streptophyta</taxon>
        <taxon>Embryophyta</taxon>
        <taxon>Tracheophyta</taxon>
        <taxon>Spermatophyta</taxon>
        <taxon>Magnoliopsida</taxon>
        <taxon>Liliopsida</taxon>
        <taxon>Poales</taxon>
        <taxon>Poaceae</taxon>
        <taxon>PACMAD clade</taxon>
        <taxon>Panicoideae</taxon>
        <taxon>Panicodae</taxon>
        <taxon>Paniceae</taxon>
        <taxon>Dichantheliinae</taxon>
        <taxon>Dichanthelium</taxon>
    </lineage>
</organism>
<dbReference type="GO" id="GO:0004672">
    <property type="term" value="F:protein kinase activity"/>
    <property type="evidence" value="ECO:0007669"/>
    <property type="project" value="InterPro"/>
</dbReference>
<dbReference type="STRING" id="888268.A0A1E5VWX9"/>
<feature type="domain" description="Protein kinase" evidence="2">
    <location>
        <begin position="1"/>
        <end position="111"/>
    </location>
</feature>
<dbReference type="EMBL" id="LWDX02027194">
    <property type="protein sequence ID" value="OEL29629.1"/>
    <property type="molecule type" value="Genomic_DNA"/>
</dbReference>
<dbReference type="InterPro" id="IPR011009">
    <property type="entry name" value="Kinase-like_dom_sf"/>
</dbReference>
<reference evidence="3 4" key="1">
    <citation type="submission" date="2016-09" db="EMBL/GenBank/DDBJ databases">
        <title>The draft genome of Dichanthelium oligosanthes: A C3 panicoid grass species.</title>
        <authorList>
            <person name="Studer A.J."/>
            <person name="Schnable J.C."/>
            <person name="Brutnell T.P."/>
        </authorList>
    </citation>
    <scope>NUCLEOTIDE SEQUENCE [LARGE SCALE GENOMIC DNA]</scope>
    <source>
        <strain evidence="4">cv. Kellogg 1175</strain>
        <tissue evidence="3">Leaf</tissue>
    </source>
</reference>
<evidence type="ECO:0000313" key="3">
    <source>
        <dbReference type="EMBL" id="OEL29629.1"/>
    </source>
</evidence>
<dbReference type="InterPro" id="IPR000719">
    <property type="entry name" value="Prot_kinase_dom"/>
</dbReference>
<dbReference type="Pfam" id="PF00069">
    <property type="entry name" value="Pkinase"/>
    <property type="match status" value="1"/>
</dbReference>
<evidence type="ECO:0000259" key="2">
    <source>
        <dbReference type="PROSITE" id="PS50011"/>
    </source>
</evidence>
<sequence>MSQCRGYMAPEYINRGIITKKSDIFNLGVIIIEIMTGHRDYPDETGTSSQEFIEAVLKNWRNRLEKTPGTSLESDCQQIRRCIQIGLACVKLDRSKRPTTSQIIDMLHEPEGSEHSHRKVVKSPSNQV</sequence>
<dbReference type="Gene3D" id="1.10.510.10">
    <property type="entry name" value="Transferase(Phosphotransferase) domain 1"/>
    <property type="match status" value="1"/>
</dbReference>
<keyword evidence="4" id="KW-1185">Reference proteome</keyword>
<dbReference type="PANTHER" id="PTHR45707:SF71">
    <property type="entry name" value="PROTEIN KINASE DOMAIN-CONTAINING PROTEIN"/>
    <property type="match status" value="1"/>
</dbReference>
<dbReference type="GO" id="GO:0005524">
    <property type="term" value="F:ATP binding"/>
    <property type="evidence" value="ECO:0007669"/>
    <property type="project" value="InterPro"/>
</dbReference>
<evidence type="ECO:0000313" key="4">
    <source>
        <dbReference type="Proteomes" id="UP000095767"/>
    </source>
</evidence>
<dbReference type="PROSITE" id="PS50011">
    <property type="entry name" value="PROTEIN_KINASE_DOM"/>
    <property type="match status" value="1"/>
</dbReference>
<name>A0A1E5VWX9_9POAL</name>
<dbReference type="SUPFAM" id="SSF56112">
    <property type="entry name" value="Protein kinase-like (PK-like)"/>
    <property type="match status" value="1"/>
</dbReference>
<feature type="region of interest" description="Disordered" evidence="1">
    <location>
        <begin position="107"/>
        <end position="128"/>
    </location>
</feature>
<dbReference type="Proteomes" id="UP000095767">
    <property type="component" value="Unassembled WGS sequence"/>
</dbReference>